<dbReference type="PROSITE" id="PS50893">
    <property type="entry name" value="ABC_TRANSPORTER_2"/>
    <property type="match status" value="1"/>
</dbReference>
<feature type="transmembrane region" description="Helical" evidence="7">
    <location>
        <begin position="237"/>
        <end position="259"/>
    </location>
</feature>
<dbReference type="InterPro" id="IPR039421">
    <property type="entry name" value="Type_1_exporter"/>
</dbReference>
<evidence type="ECO:0000256" key="6">
    <source>
        <dbReference type="ARBA" id="ARBA00023136"/>
    </source>
</evidence>
<dbReference type="InterPro" id="IPR003439">
    <property type="entry name" value="ABC_transporter-like_ATP-bd"/>
</dbReference>
<feature type="transmembrane region" description="Helical" evidence="7">
    <location>
        <begin position="157"/>
        <end position="173"/>
    </location>
</feature>
<evidence type="ECO:0000313" key="10">
    <source>
        <dbReference type="EMBL" id="QAR32366.1"/>
    </source>
</evidence>
<dbReference type="CDD" id="cd18552">
    <property type="entry name" value="ABC_6TM_MsbA_like"/>
    <property type="match status" value="1"/>
</dbReference>
<dbReference type="GO" id="GO:0005524">
    <property type="term" value="F:ATP binding"/>
    <property type="evidence" value="ECO:0007669"/>
    <property type="project" value="UniProtKB-KW"/>
</dbReference>
<accession>A0A3R5XWI5</accession>
<dbReference type="Pfam" id="PF00005">
    <property type="entry name" value="ABC_tran"/>
    <property type="match status" value="1"/>
</dbReference>
<dbReference type="InterPro" id="IPR027417">
    <property type="entry name" value="P-loop_NTPase"/>
</dbReference>
<evidence type="ECO:0000256" key="3">
    <source>
        <dbReference type="ARBA" id="ARBA00022741"/>
    </source>
</evidence>
<dbReference type="SUPFAM" id="SSF90123">
    <property type="entry name" value="ABC transporter transmembrane region"/>
    <property type="match status" value="1"/>
</dbReference>
<keyword evidence="4 10" id="KW-0067">ATP-binding</keyword>
<evidence type="ECO:0000256" key="4">
    <source>
        <dbReference type="ARBA" id="ARBA00022840"/>
    </source>
</evidence>
<sequence length="574" mass="63895">MGIIKKIWSYFKKHLLLLSLAIASSLFVAGTDGASAYILKHVLDDIFIKQNKEMLIIIPAAVSGIFLLRGVFRFLQLYLLRTIGLKVVQEMRFDLYSKMIRLPMSYYDNNSTGDMMSRIVNDINQVKSAIPSFINVMKDSFTVIFLIGVVFYQDFDLGLYGLAAIPFMMILIRKTSKKTKKYSSKGHEKMGTLSAALQESFAGIKVVKAFVMERFESGKFARENDQETRYQIKRAKVAAIGSPLMDIISGLALAVIIYYGGSKVISGESTPGTFFSFIAAFAMMFEPFKKINQENYTIQNSITAAERFFNIIDLDNEILDRNGTLPCSADGKDIEFRNVVFNYKGHDEKVIDGFSLKVQPGQTVAFVGSSGAGKTTIASLIPRFYDVTGGSLTIGGTDVREFDVYSLRRNIGIVSQEPYLFNDTIKNNIAYGASGITDETIKAAADSAYATDFIMKLPEGFETMIGERGDRLSGGQRQRITIARALLINPPILILDEATSSLDTESERIVQQALANLMKGRTSFVIAHRLSTILSADMIVVMDKGRIESIGKHDELIGRSEIYTRLYNMQFSES</sequence>
<dbReference type="Gene3D" id="1.20.1560.10">
    <property type="entry name" value="ABC transporter type 1, transmembrane domain"/>
    <property type="match status" value="1"/>
</dbReference>
<evidence type="ECO:0000256" key="2">
    <source>
        <dbReference type="ARBA" id="ARBA00022692"/>
    </source>
</evidence>
<dbReference type="InterPro" id="IPR017871">
    <property type="entry name" value="ABC_transporter-like_CS"/>
</dbReference>
<dbReference type="PROSITE" id="PS00211">
    <property type="entry name" value="ABC_TRANSPORTER_1"/>
    <property type="match status" value="1"/>
</dbReference>
<keyword evidence="2 7" id="KW-0812">Transmembrane</keyword>
<protein>
    <submittedName>
        <fullName evidence="10">ATP-binding cassette domain-containing protein</fullName>
    </submittedName>
</protein>
<evidence type="ECO:0000313" key="11">
    <source>
        <dbReference type="Proteomes" id="UP000287502"/>
    </source>
</evidence>
<evidence type="ECO:0000256" key="5">
    <source>
        <dbReference type="ARBA" id="ARBA00022989"/>
    </source>
</evidence>
<feature type="transmembrane region" description="Helical" evidence="7">
    <location>
        <begin position="54"/>
        <end position="72"/>
    </location>
</feature>
<dbReference type="FunFam" id="3.40.50.300:FF:000218">
    <property type="entry name" value="Multidrug ABC transporter ATP-binding protein"/>
    <property type="match status" value="1"/>
</dbReference>
<dbReference type="GO" id="GO:0005886">
    <property type="term" value="C:plasma membrane"/>
    <property type="evidence" value="ECO:0007669"/>
    <property type="project" value="UniProtKB-SubCell"/>
</dbReference>
<dbReference type="SUPFAM" id="SSF52540">
    <property type="entry name" value="P-loop containing nucleoside triphosphate hydrolases"/>
    <property type="match status" value="1"/>
</dbReference>
<reference evidence="10 11" key="1">
    <citation type="submission" date="2019-01" db="EMBL/GenBank/DDBJ databases">
        <title>Geovibrio thiophilus DSM 11263, complete genome.</title>
        <authorList>
            <person name="Spring S."/>
            <person name="Bunk B."/>
            <person name="Sproer C."/>
        </authorList>
    </citation>
    <scope>NUCLEOTIDE SEQUENCE [LARGE SCALE GENOMIC DNA]</scope>
    <source>
        <strain evidence="10 11">DSM 11263</strain>
    </source>
</reference>
<dbReference type="EMBL" id="CP035108">
    <property type="protein sequence ID" value="QAR32366.1"/>
    <property type="molecule type" value="Genomic_DNA"/>
</dbReference>
<dbReference type="AlphaFoldDB" id="A0A3R5XWI5"/>
<evidence type="ECO:0000256" key="1">
    <source>
        <dbReference type="ARBA" id="ARBA00004651"/>
    </source>
</evidence>
<dbReference type="InterPro" id="IPR011527">
    <property type="entry name" value="ABC1_TM_dom"/>
</dbReference>
<comment type="subcellular location">
    <subcellularLocation>
        <location evidence="1">Cell membrane</location>
        <topology evidence="1">Multi-pass membrane protein</topology>
    </subcellularLocation>
</comment>
<organism evidence="10 11">
    <name type="scientific">Geovibrio thiophilus</name>
    <dbReference type="NCBI Taxonomy" id="139438"/>
    <lineage>
        <taxon>Bacteria</taxon>
        <taxon>Pseudomonadati</taxon>
        <taxon>Deferribacterota</taxon>
        <taxon>Deferribacteres</taxon>
        <taxon>Deferribacterales</taxon>
        <taxon>Geovibrionaceae</taxon>
        <taxon>Geovibrio</taxon>
    </lineage>
</organism>
<dbReference type="GO" id="GO:0015421">
    <property type="term" value="F:ABC-type oligopeptide transporter activity"/>
    <property type="evidence" value="ECO:0007669"/>
    <property type="project" value="TreeGrafter"/>
</dbReference>
<dbReference type="RefSeq" id="WP_128465653.1">
    <property type="nucleotide sequence ID" value="NZ_CP035108.1"/>
</dbReference>
<name>A0A3R5XWI5_9BACT</name>
<dbReference type="GO" id="GO:0016887">
    <property type="term" value="F:ATP hydrolysis activity"/>
    <property type="evidence" value="ECO:0007669"/>
    <property type="project" value="InterPro"/>
</dbReference>
<dbReference type="PROSITE" id="PS50929">
    <property type="entry name" value="ABC_TM1F"/>
    <property type="match status" value="1"/>
</dbReference>
<keyword evidence="3" id="KW-0547">Nucleotide-binding</keyword>
<keyword evidence="5 7" id="KW-1133">Transmembrane helix</keyword>
<evidence type="ECO:0000259" key="8">
    <source>
        <dbReference type="PROSITE" id="PS50893"/>
    </source>
</evidence>
<dbReference type="PANTHER" id="PTHR43394">
    <property type="entry name" value="ATP-DEPENDENT PERMEASE MDL1, MITOCHONDRIAL"/>
    <property type="match status" value="1"/>
</dbReference>
<dbReference type="KEGG" id="gtl:EP073_02815"/>
<evidence type="ECO:0000256" key="7">
    <source>
        <dbReference type="SAM" id="Phobius"/>
    </source>
</evidence>
<dbReference type="PANTHER" id="PTHR43394:SF1">
    <property type="entry name" value="ATP-BINDING CASSETTE SUB-FAMILY B MEMBER 10, MITOCHONDRIAL"/>
    <property type="match status" value="1"/>
</dbReference>
<keyword evidence="6 7" id="KW-0472">Membrane</keyword>
<dbReference type="InterPro" id="IPR036640">
    <property type="entry name" value="ABC1_TM_sf"/>
</dbReference>
<dbReference type="SMART" id="SM00382">
    <property type="entry name" value="AAA"/>
    <property type="match status" value="1"/>
</dbReference>
<keyword evidence="11" id="KW-1185">Reference proteome</keyword>
<gene>
    <name evidence="10" type="ORF">EP073_02815</name>
</gene>
<dbReference type="Pfam" id="PF00664">
    <property type="entry name" value="ABC_membrane"/>
    <property type="match status" value="1"/>
</dbReference>
<dbReference type="Gene3D" id="3.40.50.300">
    <property type="entry name" value="P-loop containing nucleotide triphosphate hydrolases"/>
    <property type="match status" value="1"/>
</dbReference>
<feature type="domain" description="ABC transporter" evidence="8">
    <location>
        <begin position="334"/>
        <end position="569"/>
    </location>
</feature>
<feature type="transmembrane region" description="Helical" evidence="7">
    <location>
        <begin position="133"/>
        <end position="151"/>
    </location>
</feature>
<proteinExistence type="predicted"/>
<dbReference type="InterPro" id="IPR003593">
    <property type="entry name" value="AAA+_ATPase"/>
</dbReference>
<evidence type="ECO:0000259" key="9">
    <source>
        <dbReference type="PROSITE" id="PS50929"/>
    </source>
</evidence>
<feature type="domain" description="ABC transmembrane type-1" evidence="9">
    <location>
        <begin position="20"/>
        <end position="300"/>
    </location>
</feature>
<dbReference type="Proteomes" id="UP000287502">
    <property type="component" value="Chromosome"/>
</dbReference>
<dbReference type="OrthoDB" id="9806127at2"/>